<keyword evidence="9 11" id="KW-0012">Acyltransferase</keyword>
<reference evidence="15 16" key="1">
    <citation type="submission" date="2019-06" db="EMBL/GenBank/DDBJ databases">
        <title>Sequencing the genomes of 1000 actinobacteria strains.</title>
        <authorList>
            <person name="Klenk H.-P."/>
        </authorList>
    </citation>
    <scope>NUCLEOTIDE SEQUENCE [LARGE SCALE GENOMIC DNA]</scope>
    <source>
        <strain evidence="15 16">DSM 19560</strain>
    </source>
</reference>
<dbReference type="NCBIfam" id="TIGR02946">
    <property type="entry name" value="acyl_WS_DGAT"/>
    <property type="match status" value="1"/>
</dbReference>
<evidence type="ECO:0000256" key="5">
    <source>
        <dbReference type="ARBA" id="ARBA00022516"/>
    </source>
</evidence>
<dbReference type="InterPro" id="IPR045034">
    <property type="entry name" value="O-acyltransferase_WSD1-like"/>
</dbReference>
<keyword evidence="6 11" id="KW-0808">Transferase</keyword>
<comment type="pathway">
    <text evidence="2">Lipid metabolism.</text>
</comment>
<name>A0A561E983_9MICO</name>
<dbReference type="GO" id="GO:0005886">
    <property type="term" value="C:plasma membrane"/>
    <property type="evidence" value="ECO:0007669"/>
    <property type="project" value="TreeGrafter"/>
</dbReference>
<evidence type="ECO:0000256" key="7">
    <source>
        <dbReference type="ARBA" id="ARBA00022798"/>
    </source>
</evidence>
<evidence type="ECO:0000256" key="8">
    <source>
        <dbReference type="ARBA" id="ARBA00023098"/>
    </source>
</evidence>
<keyword evidence="5 11" id="KW-0444">Lipid biosynthesis</keyword>
<evidence type="ECO:0000259" key="13">
    <source>
        <dbReference type="Pfam" id="PF03007"/>
    </source>
</evidence>
<gene>
    <name evidence="15" type="ORF">BKA23_0962</name>
</gene>
<dbReference type="InterPro" id="IPR009721">
    <property type="entry name" value="O-acyltransferase_WSD1_C"/>
</dbReference>
<evidence type="ECO:0000256" key="3">
    <source>
        <dbReference type="ARBA" id="ARBA00009587"/>
    </source>
</evidence>
<feature type="compositionally biased region" description="Low complexity" evidence="12">
    <location>
        <begin position="1"/>
        <end position="28"/>
    </location>
</feature>
<dbReference type="GO" id="GO:0019432">
    <property type="term" value="P:triglyceride biosynthetic process"/>
    <property type="evidence" value="ECO:0007669"/>
    <property type="project" value="UniProtKB-UniPathway"/>
</dbReference>
<dbReference type="UniPathway" id="UPA00282"/>
<evidence type="ECO:0000259" key="14">
    <source>
        <dbReference type="Pfam" id="PF06974"/>
    </source>
</evidence>
<evidence type="ECO:0000256" key="12">
    <source>
        <dbReference type="SAM" id="MobiDB-lite"/>
    </source>
</evidence>
<keyword evidence="7 11" id="KW-0319">Glycerol metabolism</keyword>
<keyword evidence="16" id="KW-1185">Reference proteome</keyword>
<evidence type="ECO:0000256" key="6">
    <source>
        <dbReference type="ARBA" id="ARBA00022679"/>
    </source>
</evidence>
<evidence type="ECO:0000256" key="11">
    <source>
        <dbReference type="RuleBase" id="RU361241"/>
    </source>
</evidence>
<evidence type="ECO:0000313" key="15">
    <source>
        <dbReference type="EMBL" id="TWE12166.1"/>
    </source>
</evidence>
<dbReference type="Proteomes" id="UP000318297">
    <property type="component" value="Unassembled WGS sequence"/>
</dbReference>
<dbReference type="SUPFAM" id="SSF52777">
    <property type="entry name" value="CoA-dependent acyltransferases"/>
    <property type="match status" value="1"/>
</dbReference>
<evidence type="ECO:0000256" key="4">
    <source>
        <dbReference type="ARBA" id="ARBA00013244"/>
    </source>
</evidence>
<protein>
    <recommendedName>
        <fullName evidence="4 11">Diacylglycerol O-acyltransferase</fullName>
        <ecNumber evidence="4 11">2.3.1.20</ecNumber>
    </recommendedName>
</protein>
<dbReference type="PANTHER" id="PTHR31650:SF1">
    <property type="entry name" value="WAX ESTER SYNTHASE_DIACYLGLYCEROL ACYLTRANSFERASE 4-RELATED"/>
    <property type="match status" value="1"/>
</dbReference>
<comment type="pathway">
    <text evidence="1 11">Glycerolipid metabolism; triacylglycerol biosynthesis.</text>
</comment>
<comment type="caution">
    <text evidence="15">The sequence shown here is derived from an EMBL/GenBank/DDBJ whole genome shotgun (WGS) entry which is preliminary data.</text>
</comment>
<evidence type="ECO:0000256" key="9">
    <source>
        <dbReference type="ARBA" id="ARBA00023315"/>
    </source>
</evidence>
<dbReference type="GO" id="GO:0006071">
    <property type="term" value="P:glycerol metabolic process"/>
    <property type="evidence" value="ECO:0007669"/>
    <property type="project" value="UniProtKB-KW"/>
</dbReference>
<evidence type="ECO:0000313" key="16">
    <source>
        <dbReference type="Proteomes" id="UP000318297"/>
    </source>
</evidence>
<dbReference type="GO" id="GO:0001666">
    <property type="term" value="P:response to hypoxia"/>
    <property type="evidence" value="ECO:0007669"/>
    <property type="project" value="TreeGrafter"/>
</dbReference>
<dbReference type="EC" id="2.3.1.20" evidence="4 11"/>
<dbReference type="EMBL" id="VIVQ01000001">
    <property type="protein sequence ID" value="TWE12166.1"/>
    <property type="molecule type" value="Genomic_DNA"/>
</dbReference>
<evidence type="ECO:0000256" key="1">
    <source>
        <dbReference type="ARBA" id="ARBA00004771"/>
    </source>
</evidence>
<evidence type="ECO:0000256" key="2">
    <source>
        <dbReference type="ARBA" id="ARBA00005189"/>
    </source>
</evidence>
<accession>A0A561E983</accession>
<feature type="region of interest" description="Disordered" evidence="12">
    <location>
        <begin position="1"/>
        <end position="43"/>
    </location>
</feature>
<dbReference type="Pfam" id="PF06974">
    <property type="entry name" value="WS_DGAT_C"/>
    <property type="match status" value="1"/>
</dbReference>
<organism evidence="15 16">
    <name type="scientific">Rudaeicoccus suwonensis</name>
    <dbReference type="NCBI Taxonomy" id="657409"/>
    <lineage>
        <taxon>Bacteria</taxon>
        <taxon>Bacillati</taxon>
        <taxon>Actinomycetota</taxon>
        <taxon>Actinomycetes</taxon>
        <taxon>Micrococcales</taxon>
        <taxon>Dermacoccaceae</taxon>
        <taxon>Rudaeicoccus</taxon>
    </lineage>
</organism>
<dbReference type="AlphaFoldDB" id="A0A561E983"/>
<sequence>MWSRRTIRAAAGRAGRAGPATGGPARSGSCPAQQHPTATQTAERGCAAAADGDSMAFVTDRLSALDASFLYLQDRTTPMHVGSVLVFEPAEGFSYEGLVSLVSNRIAFVPRYRQRVRQLPGRILPPVWVTDDNFDVTYHVRRSALPRPGTSEQLEEFVARVQSRQLDLSRPLWELYLVDGLQDGRFAIVTKTHVSLVDGINAIDIGQILVDRDVEAEPSAPVGTARGGGDLDMFVASALDFARRPVRVLDVARSGLAGVTTEAVKVAGRGASVAGYVAGNIVRSAARPAPSSPLNQEVGAHRRFAMVSTDLADYQQIRRVAGERGEPVSVNDVVLATVTGALRGWLLARGAVVSTGQTVRALVPLSVLSETARDGDTVTQQSQREHIGEEVMPTFVDLPVGEARPMMRLHQIAFAMQQQLDAGHPVGARSLSGIAGFAPPTLHSLGARLGSAMSRRMFNLVITNVPGPQRALSAAGASLVASYPVIPLVKGQALAIGLTSYNGRVDFGLNADRDAMVDIELLGQCIVDALDELLDE</sequence>
<proteinExistence type="inferred from homology"/>
<dbReference type="GO" id="GO:0051701">
    <property type="term" value="P:biological process involved in interaction with host"/>
    <property type="evidence" value="ECO:0007669"/>
    <property type="project" value="TreeGrafter"/>
</dbReference>
<comment type="catalytic activity">
    <reaction evidence="10 11">
        <text>an acyl-CoA + a 1,2-diacyl-sn-glycerol = a triacyl-sn-glycerol + CoA</text>
        <dbReference type="Rhea" id="RHEA:10868"/>
        <dbReference type="ChEBI" id="CHEBI:17815"/>
        <dbReference type="ChEBI" id="CHEBI:57287"/>
        <dbReference type="ChEBI" id="CHEBI:58342"/>
        <dbReference type="ChEBI" id="CHEBI:64615"/>
        <dbReference type="EC" id="2.3.1.20"/>
    </reaction>
</comment>
<dbReference type="InterPro" id="IPR014292">
    <property type="entry name" value="Acyl_transf_WS/DGAT"/>
</dbReference>
<dbReference type="InterPro" id="IPR004255">
    <property type="entry name" value="O-acyltransferase_WSD1_N"/>
</dbReference>
<dbReference type="GO" id="GO:0071731">
    <property type="term" value="P:response to nitric oxide"/>
    <property type="evidence" value="ECO:0007669"/>
    <property type="project" value="TreeGrafter"/>
</dbReference>
<dbReference type="Pfam" id="PF03007">
    <property type="entry name" value="WS_DGAT_cat"/>
    <property type="match status" value="1"/>
</dbReference>
<dbReference type="PANTHER" id="PTHR31650">
    <property type="entry name" value="O-ACYLTRANSFERASE (WSD1-LIKE) FAMILY PROTEIN"/>
    <property type="match status" value="1"/>
</dbReference>
<dbReference type="GO" id="GO:0004144">
    <property type="term" value="F:diacylglycerol O-acyltransferase activity"/>
    <property type="evidence" value="ECO:0007669"/>
    <property type="project" value="UniProtKB-EC"/>
</dbReference>
<feature type="domain" description="O-acyltransferase WSD1-like N-terminal" evidence="13">
    <location>
        <begin position="62"/>
        <end position="334"/>
    </location>
</feature>
<feature type="domain" description="O-acyltransferase WSD1 C-terminal" evidence="14">
    <location>
        <begin position="394"/>
        <end position="533"/>
    </location>
</feature>
<feature type="compositionally biased region" description="Polar residues" evidence="12">
    <location>
        <begin position="30"/>
        <end position="42"/>
    </location>
</feature>
<evidence type="ECO:0000256" key="10">
    <source>
        <dbReference type="ARBA" id="ARBA00048109"/>
    </source>
</evidence>
<comment type="similarity">
    <text evidence="3 11">Belongs to the long-chain O-acyltransferase family.</text>
</comment>
<keyword evidence="8 11" id="KW-0443">Lipid metabolism</keyword>